<feature type="transmembrane region" description="Helical" evidence="1">
    <location>
        <begin position="9"/>
        <end position="33"/>
    </location>
</feature>
<gene>
    <name evidence="2" type="ORF">GCHA_2163</name>
</gene>
<evidence type="ECO:0000313" key="2">
    <source>
        <dbReference type="EMBL" id="GAC10113.1"/>
    </source>
</evidence>
<dbReference type="Proteomes" id="UP000006320">
    <property type="component" value="Unassembled WGS sequence"/>
</dbReference>
<keyword evidence="1" id="KW-0472">Membrane</keyword>
<organism evidence="2 3">
    <name type="scientific">Paraglaciecola chathamensis S18K6</name>
    <dbReference type="NCBI Taxonomy" id="1127672"/>
    <lineage>
        <taxon>Bacteria</taxon>
        <taxon>Pseudomonadati</taxon>
        <taxon>Pseudomonadota</taxon>
        <taxon>Gammaproteobacteria</taxon>
        <taxon>Alteromonadales</taxon>
        <taxon>Alteromonadaceae</taxon>
        <taxon>Paraglaciecola</taxon>
    </lineage>
</organism>
<keyword evidence="1" id="KW-0812">Transmembrane</keyword>
<sequence>MAGYAGHHILVSLIIHFTLTYLFIINALIAAVYQDISSD</sequence>
<reference evidence="2 3" key="1">
    <citation type="journal article" date="2017" name="Antonie Van Leeuwenhoek">
        <title>Rhizobium rhizosphaerae sp. nov., a novel species isolated from rice rhizosphere.</title>
        <authorList>
            <person name="Zhao J.J."/>
            <person name="Zhang J."/>
            <person name="Zhang R.J."/>
            <person name="Zhang C.W."/>
            <person name="Yin H.Q."/>
            <person name="Zhang X.X."/>
        </authorList>
    </citation>
    <scope>NUCLEOTIDE SEQUENCE [LARGE SCALE GENOMIC DNA]</scope>
    <source>
        <strain evidence="2 3">S18K6</strain>
    </source>
</reference>
<evidence type="ECO:0000313" key="3">
    <source>
        <dbReference type="Proteomes" id="UP000006320"/>
    </source>
</evidence>
<name>A0AAV3UZN0_9ALTE</name>
<accession>A0AAV3UZN0</accession>
<evidence type="ECO:0000256" key="1">
    <source>
        <dbReference type="SAM" id="Phobius"/>
    </source>
</evidence>
<comment type="caution">
    <text evidence="2">The sequence shown here is derived from an EMBL/GenBank/DDBJ whole genome shotgun (WGS) entry which is preliminary data.</text>
</comment>
<keyword evidence="1" id="KW-1133">Transmembrane helix</keyword>
<proteinExistence type="predicted"/>
<dbReference type="AlphaFoldDB" id="A0AAV3UZN0"/>
<protein>
    <submittedName>
        <fullName evidence="2">Uncharacterized protein</fullName>
    </submittedName>
</protein>
<dbReference type="EMBL" id="BAEM01000032">
    <property type="protein sequence ID" value="GAC10113.1"/>
    <property type="molecule type" value="Genomic_DNA"/>
</dbReference>